<evidence type="ECO:0000256" key="9">
    <source>
        <dbReference type="ARBA" id="ARBA00038080"/>
    </source>
</evidence>
<comment type="caution">
    <text evidence="13">The sequence shown here is derived from an EMBL/GenBank/DDBJ whole genome shotgun (WGS) entry which is preliminary data.</text>
</comment>
<evidence type="ECO:0000313" key="14">
    <source>
        <dbReference type="Proteomes" id="UP000243975"/>
    </source>
</evidence>
<dbReference type="PANTHER" id="PTHR32219">
    <property type="entry name" value="RNA-BINDING PROTEIN YLMH-RELATED"/>
    <property type="match status" value="1"/>
</dbReference>
<dbReference type="GO" id="GO:0005886">
    <property type="term" value="C:plasma membrane"/>
    <property type="evidence" value="ECO:0007669"/>
    <property type="project" value="UniProtKB-SubCell"/>
</dbReference>
<reference evidence="13 14" key="1">
    <citation type="journal article" date="2016" name="Sci. Rep.">
        <title>The genome sequence of the outbreeding globe artichoke constructed de novo incorporating a phase-aware low-pass sequencing strategy of F1 progeny.</title>
        <authorList>
            <person name="Scaglione D."/>
            <person name="Reyes-Chin-Wo S."/>
            <person name="Acquadro A."/>
            <person name="Froenicke L."/>
            <person name="Portis E."/>
            <person name="Beitel C."/>
            <person name="Tirone M."/>
            <person name="Mauro R."/>
            <person name="Lo Monaco A."/>
            <person name="Mauromicale G."/>
            <person name="Faccioli P."/>
            <person name="Cattivelli L."/>
            <person name="Rieseberg L."/>
            <person name="Michelmore R."/>
            <person name="Lanteri S."/>
        </authorList>
    </citation>
    <scope>NUCLEOTIDE SEQUENCE [LARGE SCALE GENOMIC DNA]</scope>
    <source>
        <strain evidence="13">2C</strain>
    </source>
</reference>
<evidence type="ECO:0008006" key="15">
    <source>
        <dbReference type="Google" id="ProtNLM"/>
    </source>
</evidence>
<feature type="region of interest" description="Disordered" evidence="11">
    <location>
        <begin position="443"/>
        <end position="485"/>
    </location>
</feature>
<dbReference type="PANTHER" id="PTHR32219:SF3">
    <property type="entry name" value="CALPONIN-LIKE DOMAIN PROTEIN"/>
    <property type="match status" value="1"/>
</dbReference>
<dbReference type="Proteomes" id="UP000243975">
    <property type="component" value="Unassembled WGS sequence"/>
</dbReference>
<organism evidence="13 14">
    <name type="scientific">Cynara cardunculus var. scolymus</name>
    <name type="common">Globe artichoke</name>
    <name type="synonym">Cynara scolymus</name>
    <dbReference type="NCBI Taxonomy" id="59895"/>
    <lineage>
        <taxon>Eukaryota</taxon>
        <taxon>Viridiplantae</taxon>
        <taxon>Streptophyta</taxon>
        <taxon>Embryophyta</taxon>
        <taxon>Tracheophyta</taxon>
        <taxon>Spermatophyta</taxon>
        <taxon>Magnoliopsida</taxon>
        <taxon>eudicotyledons</taxon>
        <taxon>Gunneridae</taxon>
        <taxon>Pentapetalae</taxon>
        <taxon>asterids</taxon>
        <taxon>campanulids</taxon>
        <taxon>Asterales</taxon>
        <taxon>Asteraceae</taxon>
        <taxon>Carduoideae</taxon>
        <taxon>Cardueae</taxon>
        <taxon>Carduinae</taxon>
        <taxon>Cynara</taxon>
    </lineage>
</organism>
<keyword evidence="7 10" id="KW-0175">Coiled coil</keyword>
<evidence type="ECO:0000256" key="6">
    <source>
        <dbReference type="ARBA" id="ARBA00022989"/>
    </source>
</evidence>
<feature type="region of interest" description="Disordered" evidence="11">
    <location>
        <begin position="1334"/>
        <end position="1418"/>
    </location>
</feature>
<feature type="region of interest" description="Disordered" evidence="11">
    <location>
        <begin position="383"/>
        <end position="426"/>
    </location>
</feature>
<evidence type="ECO:0000256" key="7">
    <source>
        <dbReference type="ARBA" id="ARBA00023054"/>
    </source>
</evidence>
<feature type="transmembrane region" description="Helical" evidence="12">
    <location>
        <begin position="1429"/>
        <end position="1451"/>
    </location>
</feature>
<feature type="region of interest" description="Disordered" evidence="11">
    <location>
        <begin position="625"/>
        <end position="657"/>
    </location>
</feature>
<keyword evidence="6 12" id="KW-1133">Transmembrane helix</keyword>
<evidence type="ECO:0000256" key="1">
    <source>
        <dbReference type="ARBA" id="ARBA00004162"/>
    </source>
</evidence>
<dbReference type="OMA" id="RNRKRWQ"/>
<dbReference type="Gramene" id="KVI05116">
    <property type="protein sequence ID" value="KVI05116"/>
    <property type="gene ID" value="Ccrd_016543"/>
</dbReference>
<evidence type="ECO:0000256" key="5">
    <source>
        <dbReference type="ARBA" id="ARBA00022824"/>
    </source>
</evidence>
<sequence length="1461" mass="160664">TIAPKSESADEVDQFKKEELGIENKGIPVDSLVLETNGITHASATASDAEVKAVYEVTLDNGSTFDLPVVPETNDIAQDANGHLGMITGEEGVVVKNTDEVESANGIMNVEAKTDIVAGVTFDPEPTLNPIERSQVTVFESEPTIKTFEGSESHATINQSVSTPDLINTTGESLPTLNSVRHTDCEVMVNDGLESVSTLIEKAECQATVDGSGKPPEDLECQVTADGSESSGGPIKERECQVKVDASAMPSDELKCQVTADMSESSGIPIKELECQVTVDGSGKPSEDLACQLKADGSQSSGSPMKEREVSAVGSESIGSSVDNQECPVSVDGSESSGNRTEEVDSSTIVIVSDRKSEDSLIVTPKVDVEAEPNQVCGGMKVEHQSESLSATDHFENKETPKTLTGLGTESEENSESGLVLSENPDALANGQVEKSDGILEMGETHLSQTEADGVPLVSNAEEKSEEKLEKQGEGSSETLIKITEPVELDANFEETKEQLKTEDEIQESQIVVTDNVQNDLDLEDNTAESTTKAEAPLETETNIESITHEIIASEYEVSSRIDDTQEVIRLEISAENVEKQGEGSSETMIAITGSVESDAKCEETKEQVKIEDEIPESHIVVTDNVRNDLDLEDNTAESTTEAEAPLETETNIKPIPHEITASQYEVSSCIDETQEHIQSEGSAENVETLPSTDSMKSECENSELLVEKENDSLSNPDDSMVVERKVEVEAHLVTENRSAESKNCGTGIENADDDEEKETEVKDEPVGDNSTLSLPDTNVNPVAVIEFGSIGRHETVHDMHDEDVIDGPDVVNGEMKPACVANSDNPERNVDGSQGDRNSDKMLCPEVEDMDGVQSDEVPTSSAEGSISDALDVQNEEAEVLAYNFLIRIPRFEDETFRDQIRSAQVQVDEKTRLRDAIRVEIQGKRARLKDHNEEFNTVKLEETAARRLVRLKRQEIDSVQSVINRVKNAMSVKDIDGRIYNMEHMIQHETLCLKDEKQFIREIKQLKTLRDQLASNMGSQDEVQQALDQKDQNEERMKTLRKELDSLKDKVSKAEAVVIAVGKKYDEESRKERELQAQFRAADDVRQKAYAHLNSLKKQTYDKNKNFRLYKEDVMAARDFASRGDKDALHRLCANQVEAFMEQWNNNAEFRNEYISRCNMNASRRQRTLDGGSLGPDDISPVLPSNVNEKVDRSLVSVPGEVKSVTLVSAVEQGKMVSSTEDKNAADHKSTENLSGQKNQTLKTKGVVKLALGSDTVTVTGRDESIDNGKEEENTLTKEEMEMARKAEELRKAEIAAKLKEQRRLEEKAKATEALERKKRNAEKAQIRAELRAKKEAEQKEKEREKRLRKKEKKKAGGDGSINGEEVASSESSNEAPAKGTEAVKEMTKKKSSKPPPHFFSKQLKPKPVPPPLANRNRKRWQQWGKLVLAAVAILALFLLGNTGFFLNLRVLNKANGGI</sequence>
<evidence type="ECO:0000313" key="13">
    <source>
        <dbReference type="EMBL" id="KVI05116.1"/>
    </source>
</evidence>
<feature type="region of interest" description="Disordered" evidence="11">
    <location>
        <begin position="294"/>
        <end position="352"/>
    </location>
</feature>
<evidence type="ECO:0000256" key="8">
    <source>
        <dbReference type="ARBA" id="ARBA00023136"/>
    </source>
</evidence>
<keyword evidence="4 12" id="KW-0812">Transmembrane</keyword>
<feature type="region of interest" description="Disordered" evidence="11">
    <location>
        <begin position="819"/>
        <end position="843"/>
    </location>
</feature>
<comment type="subcellular location">
    <subcellularLocation>
        <location evidence="1">Cell membrane</location>
        <topology evidence="1">Single-pass membrane protein</topology>
    </subcellularLocation>
    <subcellularLocation>
        <location evidence="2">Endoplasmic reticulum membrane</location>
        <topology evidence="2">Single-pass membrane protein</topology>
    </subcellularLocation>
</comment>
<keyword evidence="5" id="KW-0256">Endoplasmic reticulum</keyword>
<evidence type="ECO:0000256" key="11">
    <source>
        <dbReference type="SAM" id="MobiDB-lite"/>
    </source>
</evidence>
<feature type="compositionally biased region" description="Low complexity" evidence="11">
    <location>
        <begin position="637"/>
        <end position="650"/>
    </location>
</feature>
<feature type="compositionally biased region" description="Low complexity" evidence="11">
    <location>
        <begin position="1367"/>
        <end position="1380"/>
    </location>
</feature>
<gene>
    <name evidence="13" type="ORF">Ccrd_016543</name>
</gene>
<evidence type="ECO:0000256" key="2">
    <source>
        <dbReference type="ARBA" id="ARBA00004389"/>
    </source>
</evidence>
<comment type="similarity">
    <text evidence="9">Belongs to the plant Proton pump-interactor protein family.</text>
</comment>
<feature type="compositionally biased region" description="Polar residues" evidence="11">
    <location>
        <begin position="769"/>
        <end position="778"/>
    </location>
</feature>
<dbReference type="EMBL" id="LEKV01001889">
    <property type="protein sequence ID" value="KVI05116.1"/>
    <property type="molecule type" value="Genomic_DNA"/>
</dbReference>
<accession>A0A124SG32</accession>
<feature type="coiled-coil region" evidence="10">
    <location>
        <begin position="1025"/>
        <end position="1059"/>
    </location>
</feature>
<keyword evidence="8 12" id="KW-0472">Membrane</keyword>
<feature type="region of interest" description="Disordered" evidence="11">
    <location>
        <begin position="1218"/>
        <end position="1242"/>
    </location>
</feature>
<protein>
    <recommendedName>
        <fullName evidence="15">Proton pump-interactor 1</fullName>
    </recommendedName>
</protein>
<keyword evidence="14" id="KW-1185">Reference proteome</keyword>
<feature type="compositionally biased region" description="Basic and acidic residues" evidence="11">
    <location>
        <begin position="461"/>
        <end position="473"/>
    </location>
</feature>
<dbReference type="STRING" id="59895.A0A124SG32"/>
<feature type="region of interest" description="Disordered" evidence="11">
    <location>
        <begin position="672"/>
        <end position="702"/>
    </location>
</feature>
<feature type="compositionally biased region" description="Basic and acidic residues" evidence="11">
    <location>
        <begin position="1222"/>
        <end position="1233"/>
    </location>
</feature>
<feature type="compositionally biased region" description="Basic and acidic residues" evidence="11">
    <location>
        <begin position="1334"/>
        <end position="1348"/>
    </location>
</feature>
<evidence type="ECO:0000256" key="3">
    <source>
        <dbReference type="ARBA" id="ARBA00022475"/>
    </source>
</evidence>
<dbReference type="InterPro" id="IPR055282">
    <property type="entry name" value="PPI1-4"/>
</dbReference>
<name>A0A124SG32_CYNCS</name>
<proteinExistence type="inferred from homology"/>
<keyword evidence="3" id="KW-1003">Cell membrane</keyword>
<feature type="non-terminal residue" evidence="13">
    <location>
        <position position="1"/>
    </location>
</feature>
<evidence type="ECO:0000256" key="10">
    <source>
        <dbReference type="SAM" id="Coils"/>
    </source>
</evidence>
<evidence type="ECO:0000256" key="12">
    <source>
        <dbReference type="SAM" id="Phobius"/>
    </source>
</evidence>
<evidence type="ECO:0000256" key="4">
    <source>
        <dbReference type="ARBA" id="ARBA00022692"/>
    </source>
</evidence>
<dbReference type="GO" id="GO:0005789">
    <property type="term" value="C:endoplasmic reticulum membrane"/>
    <property type="evidence" value="ECO:0007669"/>
    <property type="project" value="UniProtKB-SubCell"/>
</dbReference>
<feature type="region of interest" description="Disordered" evidence="11">
    <location>
        <begin position="734"/>
        <end position="778"/>
    </location>
</feature>